<feature type="region of interest" description="Disordered" evidence="1">
    <location>
        <begin position="19"/>
        <end position="81"/>
    </location>
</feature>
<gene>
    <name evidence="4" type="ORF">GCM10010470_15890</name>
</gene>
<proteinExistence type="predicted"/>
<keyword evidence="2" id="KW-0732">Signal</keyword>
<keyword evidence="5" id="KW-1185">Reference proteome</keyword>
<evidence type="ECO:0000313" key="4">
    <source>
        <dbReference type="EMBL" id="GAA2782680.1"/>
    </source>
</evidence>
<feature type="domain" description="DUF4232" evidence="3">
    <location>
        <begin position="73"/>
        <end position="205"/>
    </location>
</feature>
<dbReference type="Pfam" id="PF14016">
    <property type="entry name" value="DUF4232"/>
    <property type="match status" value="1"/>
</dbReference>
<accession>A0ABN3V7X8</accession>
<dbReference type="PROSITE" id="PS51257">
    <property type="entry name" value="PROKAR_LIPOPROTEIN"/>
    <property type="match status" value="1"/>
</dbReference>
<dbReference type="RefSeq" id="WP_344678807.1">
    <property type="nucleotide sequence ID" value="NZ_BAAAUX010000007.1"/>
</dbReference>
<evidence type="ECO:0000313" key="5">
    <source>
        <dbReference type="Proteomes" id="UP001500979"/>
    </source>
</evidence>
<feature type="chain" id="PRO_5046374030" description="DUF4232 domain-containing protein" evidence="2">
    <location>
        <begin position="23"/>
        <end position="215"/>
    </location>
</feature>
<protein>
    <recommendedName>
        <fullName evidence="3">DUF4232 domain-containing protein</fullName>
    </recommendedName>
</protein>
<organism evidence="4 5">
    <name type="scientific">Saccharopolyspora taberi</name>
    <dbReference type="NCBI Taxonomy" id="60895"/>
    <lineage>
        <taxon>Bacteria</taxon>
        <taxon>Bacillati</taxon>
        <taxon>Actinomycetota</taxon>
        <taxon>Actinomycetes</taxon>
        <taxon>Pseudonocardiales</taxon>
        <taxon>Pseudonocardiaceae</taxon>
        <taxon>Saccharopolyspora</taxon>
    </lineage>
</organism>
<evidence type="ECO:0000256" key="1">
    <source>
        <dbReference type="SAM" id="MobiDB-lite"/>
    </source>
</evidence>
<dbReference type="Proteomes" id="UP001500979">
    <property type="component" value="Unassembled WGS sequence"/>
</dbReference>
<feature type="signal peptide" evidence="2">
    <location>
        <begin position="1"/>
        <end position="22"/>
    </location>
</feature>
<comment type="caution">
    <text evidence="4">The sequence shown here is derived from an EMBL/GenBank/DDBJ whole genome shotgun (WGS) entry which is preliminary data.</text>
</comment>
<reference evidence="4 5" key="1">
    <citation type="journal article" date="2019" name="Int. J. Syst. Evol. Microbiol.">
        <title>The Global Catalogue of Microorganisms (GCM) 10K type strain sequencing project: providing services to taxonomists for standard genome sequencing and annotation.</title>
        <authorList>
            <consortium name="The Broad Institute Genomics Platform"/>
            <consortium name="The Broad Institute Genome Sequencing Center for Infectious Disease"/>
            <person name="Wu L."/>
            <person name="Ma J."/>
        </authorList>
    </citation>
    <scope>NUCLEOTIDE SEQUENCE [LARGE SCALE GENOMIC DNA]</scope>
    <source>
        <strain evidence="4 5">JCM 9383</strain>
    </source>
</reference>
<evidence type="ECO:0000256" key="2">
    <source>
        <dbReference type="SAM" id="SignalP"/>
    </source>
</evidence>
<dbReference type="InterPro" id="IPR025326">
    <property type="entry name" value="DUF4232"/>
</dbReference>
<sequence>MRKRLVGTVVAVAAGMALSGCAAGGPEGPSAPIGGGQAQGQQGGQPEQESQEQSSSESATGDSGDNGRAARPCEASDLDAKFSSHEQAGEFASSGSFFVTKTSNDMTPCVLDGYADVKFMAGSEGGSTLPVKVEKTTDDNGQAVPMVLEGFGDQASFNLTWTAAQGCGDTPGALSVTPPEAGEASEVRVNTGAENKMSVCSDSTVRLVEFGDYTG</sequence>
<evidence type="ECO:0000259" key="3">
    <source>
        <dbReference type="Pfam" id="PF14016"/>
    </source>
</evidence>
<name>A0ABN3V7X8_9PSEU</name>
<feature type="compositionally biased region" description="Gly residues" evidence="1">
    <location>
        <begin position="22"/>
        <end position="43"/>
    </location>
</feature>
<dbReference type="EMBL" id="BAAAUX010000007">
    <property type="protein sequence ID" value="GAA2782680.1"/>
    <property type="molecule type" value="Genomic_DNA"/>
</dbReference>
<feature type="compositionally biased region" description="Low complexity" evidence="1">
    <location>
        <begin position="44"/>
        <end position="59"/>
    </location>
</feature>